<dbReference type="Proteomes" id="UP000789901">
    <property type="component" value="Unassembled WGS sequence"/>
</dbReference>
<accession>A0ABN7W7P7</accession>
<proteinExistence type="predicted"/>
<reference evidence="1 2" key="1">
    <citation type="submission" date="2021-06" db="EMBL/GenBank/DDBJ databases">
        <authorList>
            <person name="Kallberg Y."/>
            <person name="Tangrot J."/>
            <person name="Rosling A."/>
        </authorList>
    </citation>
    <scope>NUCLEOTIDE SEQUENCE [LARGE SCALE GENOMIC DNA]</scope>
    <source>
        <strain evidence="1 2">120-4 pot B 10/14</strain>
    </source>
</reference>
<organism evidence="1 2">
    <name type="scientific">Gigaspora margarita</name>
    <dbReference type="NCBI Taxonomy" id="4874"/>
    <lineage>
        <taxon>Eukaryota</taxon>
        <taxon>Fungi</taxon>
        <taxon>Fungi incertae sedis</taxon>
        <taxon>Mucoromycota</taxon>
        <taxon>Glomeromycotina</taxon>
        <taxon>Glomeromycetes</taxon>
        <taxon>Diversisporales</taxon>
        <taxon>Gigasporaceae</taxon>
        <taxon>Gigaspora</taxon>
    </lineage>
</organism>
<comment type="caution">
    <text evidence="1">The sequence shown here is derived from an EMBL/GenBank/DDBJ whole genome shotgun (WGS) entry which is preliminary data.</text>
</comment>
<sequence length="62" mass="7019">TLVVKYEASASSSHQELVFSAQIALIINKHVIQIKKEMFLEQNAALSIYNNQKSILLNDEED</sequence>
<gene>
    <name evidence="1" type="ORF">GMARGA_LOCUS27362</name>
</gene>
<evidence type="ECO:0000313" key="2">
    <source>
        <dbReference type="Proteomes" id="UP000789901"/>
    </source>
</evidence>
<protein>
    <submittedName>
        <fullName evidence="1">6139_t:CDS:1</fullName>
    </submittedName>
</protein>
<feature type="non-terminal residue" evidence="1">
    <location>
        <position position="1"/>
    </location>
</feature>
<dbReference type="EMBL" id="CAJVQB010033352">
    <property type="protein sequence ID" value="CAG8819642.1"/>
    <property type="molecule type" value="Genomic_DNA"/>
</dbReference>
<evidence type="ECO:0000313" key="1">
    <source>
        <dbReference type="EMBL" id="CAG8819642.1"/>
    </source>
</evidence>
<keyword evidence="2" id="KW-1185">Reference proteome</keyword>
<name>A0ABN7W7P7_GIGMA</name>